<proteinExistence type="predicted"/>
<name>A0A517DNI0_9FIRM</name>
<feature type="domain" description="CRISPR type III-associated protein" evidence="3">
    <location>
        <begin position="276"/>
        <end position="438"/>
    </location>
</feature>
<feature type="domain" description="CRISPR type III-associated protein" evidence="3">
    <location>
        <begin position="11"/>
        <end position="185"/>
    </location>
</feature>
<dbReference type="EMBL" id="CP036259">
    <property type="protein sequence ID" value="QDR78924.1"/>
    <property type="molecule type" value="Genomic_DNA"/>
</dbReference>
<dbReference type="RefSeq" id="WP_144348633.1">
    <property type="nucleotide sequence ID" value="NZ_CP036259.1"/>
</dbReference>
<dbReference type="Pfam" id="PF03787">
    <property type="entry name" value="RAMPs"/>
    <property type="match status" value="2"/>
</dbReference>
<gene>
    <name evidence="4" type="ORF">SPTER_01750</name>
</gene>
<dbReference type="InterPro" id="IPR005537">
    <property type="entry name" value="RAMP_III_fam"/>
</dbReference>
<keyword evidence="1" id="KW-0051">Antiviral defense</keyword>
<dbReference type="GO" id="GO:0051607">
    <property type="term" value="P:defense response to virus"/>
    <property type="evidence" value="ECO:0007669"/>
    <property type="project" value="UniProtKB-KW"/>
</dbReference>
<accession>A0A517DNI0</accession>
<dbReference type="OrthoDB" id="1063910at2"/>
<dbReference type="PANTHER" id="PTHR35579">
    <property type="entry name" value="CRISPR SYSTEM CMS ENDORIBONUCLEASE CSM3"/>
    <property type="match status" value="1"/>
</dbReference>
<evidence type="ECO:0000313" key="5">
    <source>
        <dbReference type="Proteomes" id="UP000320776"/>
    </source>
</evidence>
<reference evidence="4 5" key="1">
    <citation type="submission" date="2019-02" db="EMBL/GenBank/DDBJ databases">
        <title>Closed genome of Sporomusa termitida DSM 4440.</title>
        <authorList>
            <person name="Poehlein A."/>
            <person name="Daniel R."/>
        </authorList>
    </citation>
    <scope>NUCLEOTIDE SEQUENCE [LARGE SCALE GENOMIC DNA]</scope>
    <source>
        <strain evidence="4 5">DSM 4440</strain>
    </source>
</reference>
<keyword evidence="5" id="KW-1185">Reference proteome</keyword>
<evidence type="ECO:0000259" key="3">
    <source>
        <dbReference type="Pfam" id="PF03787"/>
    </source>
</evidence>
<dbReference type="KEGG" id="sted:SPTER_01750"/>
<evidence type="ECO:0000256" key="2">
    <source>
        <dbReference type="SAM" id="MobiDB-lite"/>
    </source>
</evidence>
<sequence length="481" mass="52518">MWQRLIYEFAIRAVSPVRCGANETEVVKTPDGKPVILGNSLGGALRAYLQQGGVRTEDIEKAMGGEVESAEEKKKFLPSRIYISDGMIENYSDGEKQGLPRQEGTAVNPVYGAAEPHQKYMLEYLPAGTTVNFKIESDVWAGAGKEHNDALQPAELEKLVATWANGFAGGQLLLGGQKSNGFGRFTLDSLQARVVFLDNSQALDRYIFGSREKPAMEDVPWQAMPQYPLVPQCAVTFTLQGVFPYGVYQAFPVTADAGAQAAGARREPLTGLLKKRDNKDNGKHKEGQEQAYYIPAASLKGVLRHEVLRLLGRMMSDTADQGCGKNLTDLFGGTGSPGKLTVHDIVVTGTPVAVNRDSRQTDLPIYIKIDRLTGSSYDSALKRQQEIQGTAVISLELAVKPADDGYLNYIFPLVYVLRRLGAGLIPLGGRTVAGLGQFLAPTVNIGAGEETWQIETGPELSTGNRRQLEMWWESFAGWCRQ</sequence>
<dbReference type="Proteomes" id="UP000320776">
    <property type="component" value="Chromosome"/>
</dbReference>
<dbReference type="CDD" id="cd09726">
    <property type="entry name" value="RAMP_I_III"/>
    <property type="match status" value="2"/>
</dbReference>
<dbReference type="PANTHER" id="PTHR35579:SF6">
    <property type="entry name" value="DUF324 DOMAIN-CONTAINING PROTEIN"/>
    <property type="match status" value="1"/>
</dbReference>
<evidence type="ECO:0000313" key="4">
    <source>
        <dbReference type="EMBL" id="QDR78924.1"/>
    </source>
</evidence>
<feature type="region of interest" description="Disordered" evidence="2">
    <location>
        <begin position="266"/>
        <end position="287"/>
    </location>
</feature>
<evidence type="ECO:0000256" key="1">
    <source>
        <dbReference type="ARBA" id="ARBA00023118"/>
    </source>
</evidence>
<protein>
    <submittedName>
        <fullName evidence="4">CRISPR-associated RAMP protein</fullName>
    </submittedName>
</protein>
<organism evidence="4 5">
    <name type="scientific">Sporomusa termitida</name>
    <dbReference type="NCBI Taxonomy" id="2377"/>
    <lineage>
        <taxon>Bacteria</taxon>
        <taxon>Bacillati</taxon>
        <taxon>Bacillota</taxon>
        <taxon>Negativicutes</taxon>
        <taxon>Selenomonadales</taxon>
        <taxon>Sporomusaceae</taxon>
        <taxon>Sporomusa</taxon>
    </lineage>
</organism>
<dbReference type="AlphaFoldDB" id="A0A517DNI0"/>
<dbReference type="InterPro" id="IPR052216">
    <property type="entry name" value="CRISPR_Csm3_endoribonuclease"/>
</dbReference>